<dbReference type="Proteomes" id="UP000215914">
    <property type="component" value="Unassembled WGS sequence"/>
</dbReference>
<keyword evidence="3" id="KW-1185">Reference proteome</keyword>
<dbReference type="PANTHER" id="PTHR46410">
    <property type="entry name" value="AT-RICH INTERACTIVE DOMAIN-CONTAINING PROTEIN 2"/>
    <property type="match status" value="1"/>
</dbReference>
<dbReference type="PANTHER" id="PTHR46410:SF26">
    <property type="entry name" value="BULB-TYPE LECTIN DOMAIN-CONTAINING PROTEIN-RELATED"/>
    <property type="match status" value="1"/>
</dbReference>
<dbReference type="EMBL" id="MNCJ02000318">
    <property type="protein sequence ID" value="KAF5816113.1"/>
    <property type="molecule type" value="Genomic_DNA"/>
</dbReference>
<reference evidence="2" key="2">
    <citation type="submission" date="2020-06" db="EMBL/GenBank/DDBJ databases">
        <title>Helianthus annuus Genome sequencing and assembly Release 2.</title>
        <authorList>
            <person name="Gouzy J."/>
            <person name="Langlade N."/>
            <person name="Munos S."/>
        </authorList>
    </citation>
    <scope>NUCLEOTIDE SEQUENCE</scope>
    <source>
        <tissue evidence="2">Leaves</tissue>
    </source>
</reference>
<proteinExistence type="predicted"/>
<evidence type="ECO:0000259" key="1">
    <source>
        <dbReference type="Pfam" id="PF22936"/>
    </source>
</evidence>
<evidence type="ECO:0000313" key="3">
    <source>
        <dbReference type="Proteomes" id="UP000215914"/>
    </source>
</evidence>
<dbReference type="Pfam" id="PF22936">
    <property type="entry name" value="Pol_BBD"/>
    <property type="match status" value="1"/>
</dbReference>
<protein>
    <submittedName>
        <fullName evidence="2">Transcription factor interactor and regulator CCHC(Zn) family</fullName>
    </submittedName>
</protein>
<accession>A0A9K3NYH8</accession>
<evidence type="ECO:0000313" key="2">
    <source>
        <dbReference type="EMBL" id="KAF5816113.1"/>
    </source>
</evidence>
<name>A0A9K3NYH8_HELAN</name>
<gene>
    <name evidence="2" type="ORF">HanXRQr2_Chr03g0130751</name>
</gene>
<sequence>MYINNLPGSIIGTKIFRYNILQYQSSYSILFDCVLFVSLFIMNSSYDCGESSSANDVHEHVKLPLPTCGIRATADYEGERVYTSATVLPCKHCSDEQRERSMAKTIQRRCYYCNQLGHQIAYCKAKEDDVATLLIRQAIDTGIQKHEEDEVRNSEFIFNGTDGGLWSEIWYVNTSYKCHYSGNLDALFGVETNTGENHFFFIRGIGVVDVISGNEKFRIQTVYYTPELDRNVLSLDQLVIQGYTVQFNGEKCKIFPLSAHPF</sequence>
<dbReference type="InterPro" id="IPR054722">
    <property type="entry name" value="PolX-like_BBD"/>
</dbReference>
<organism evidence="2 3">
    <name type="scientific">Helianthus annuus</name>
    <name type="common">Common sunflower</name>
    <dbReference type="NCBI Taxonomy" id="4232"/>
    <lineage>
        <taxon>Eukaryota</taxon>
        <taxon>Viridiplantae</taxon>
        <taxon>Streptophyta</taxon>
        <taxon>Embryophyta</taxon>
        <taxon>Tracheophyta</taxon>
        <taxon>Spermatophyta</taxon>
        <taxon>Magnoliopsida</taxon>
        <taxon>eudicotyledons</taxon>
        <taxon>Gunneridae</taxon>
        <taxon>Pentapetalae</taxon>
        <taxon>asterids</taxon>
        <taxon>campanulids</taxon>
        <taxon>Asterales</taxon>
        <taxon>Asteraceae</taxon>
        <taxon>Asteroideae</taxon>
        <taxon>Heliantheae alliance</taxon>
        <taxon>Heliantheae</taxon>
        <taxon>Helianthus</taxon>
    </lineage>
</organism>
<dbReference type="Gramene" id="mRNA:HanXRQr2_Chr03g0130751">
    <property type="protein sequence ID" value="CDS:HanXRQr2_Chr03g0130751.1"/>
    <property type="gene ID" value="HanXRQr2_Chr03g0130751"/>
</dbReference>
<dbReference type="AlphaFoldDB" id="A0A9K3NYH8"/>
<reference evidence="2" key="1">
    <citation type="journal article" date="2017" name="Nature">
        <title>The sunflower genome provides insights into oil metabolism, flowering and Asterid evolution.</title>
        <authorList>
            <person name="Badouin H."/>
            <person name="Gouzy J."/>
            <person name="Grassa C.J."/>
            <person name="Murat F."/>
            <person name="Staton S.E."/>
            <person name="Cottret L."/>
            <person name="Lelandais-Briere C."/>
            <person name="Owens G.L."/>
            <person name="Carrere S."/>
            <person name="Mayjonade B."/>
            <person name="Legrand L."/>
            <person name="Gill N."/>
            <person name="Kane N.C."/>
            <person name="Bowers J.E."/>
            <person name="Hubner S."/>
            <person name="Bellec A."/>
            <person name="Berard A."/>
            <person name="Berges H."/>
            <person name="Blanchet N."/>
            <person name="Boniface M.C."/>
            <person name="Brunel D."/>
            <person name="Catrice O."/>
            <person name="Chaidir N."/>
            <person name="Claudel C."/>
            <person name="Donnadieu C."/>
            <person name="Faraut T."/>
            <person name="Fievet G."/>
            <person name="Helmstetter N."/>
            <person name="King M."/>
            <person name="Knapp S.J."/>
            <person name="Lai Z."/>
            <person name="Le Paslier M.C."/>
            <person name="Lippi Y."/>
            <person name="Lorenzon L."/>
            <person name="Mandel J.R."/>
            <person name="Marage G."/>
            <person name="Marchand G."/>
            <person name="Marquand E."/>
            <person name="Bret-Mestries E."/>
            <person name="Morien E."/>
            <person name="Nambeesan S."/>
            <person name="Nguyen T."/>
            <person name="Pegot-Espagnet P."/>
            <person name="Pouilly N."/>
            <person name="Raftis F."/>
            <person name="Sallet E."/>
            <person name="Schiex T."/>
            <person name="Thomas J."/>
            <person name="Vandecasteele C."/>
            <person name="Vares D."/>
            <person name="Vear F."/>
            <person name="Vautrin S."/>
            <person name="Crespi M."/>
            <person name="Mangin B."/>
            <person name="Burke J.M."/>
            <person name="Salse J."/>
            <person name="Munos S."/>
            <person name="Vincourt P."/>
            <person name="Rieseberg L.H."/>
            <person name="Langlade N.B."/>
        </authorList>
    </citation>
    <scope>NUCLEOTIDE SEQUENCE</scope>
    <source>
        <tissue evidence="2">Leaves</tissue>
    </source>
</reference>
<feature type="domain" description="Retrovirus-related Pol polyprotein from transposon TNT 1-94-like beta-barrel" evidence="1">
    <location>
        <begin position="177"/>
        <end position="243"/>
    </location>
</feature>
<comment type="caution">
    <text evidence="2">The sequence shown here is derived from an EMBL/GenBank/DDBJ whole genome shotgun (WGS) entry which is preliminary data.</text>
</comment>